<feature type="compositionally biased region" description="Basic and acidic residues" evidence="7">
    <location>
        <begin position="120"/>
        <end position="129"/>
    </location>
</feature>
<dbReference type="PANTHER" id="PTHR46010">
    <property type="entry name" value="PROTEIN IWS1 HOMOLOG"/>
    <property type="match status" value="1"/>
</dbReference>
<dbReference type="PROSITE" id="PS51319">
    <property type="entry name" value="TFIIS_N"/>
    <property type="match status" value="1"/>
</dbReference>
<dbReference type="Proteomes" id="UP000266188">
    <property type="component" value="Unassembled WGS sequence"/>
</dbReference>
<feature type="compositionally biased region" description="Acidic residues" evidence="7">
    <location>
        <begin position="75"/>
        <end position="91"/>
    </location>
</feature>
<feature type="domain" description="TFIIS N-terminal" evidence="8">
    <location>
        <begin position="270"/>
        <end position="347"/>
    </location>
</feature>
<gene>
    <name evidence="9" type="ORF">PHISCL_01904</name>
</gene>
<dbReference type="InterPro" id="IPR035441">
    <property type="entry name" value="TFIIS/LEDGF_dom_sf"/>
</dbReference>
<dbReference type="AlphaFoldDB" id="A0A3A3A8V4"/>
<dbReference type="SUPFAM" id="SSF47676">
    <property type="entry name" value="Conserved domain common to transcription factors TFIIS, elongin A, CRSP70"/>
    <property type="match status" value="1"/>
</dbReference>
<evidence type="ECO:0000256" key="6">
    <source>
        <dbReference type="PROSITE-ProRule" id="PRU00649"/>
    </source>
</evidence>
<keyword evidence="2" id="KW-0804">Transcription</keyword>
<dbReference type="PANTHER" id="PTHR46010:SF1">
    <property type="entry name" value="PROTEIN IWS1 HOMOLOG"/>
    <property type="match status" value="1"/>
</dbReference>
<dbReference type="InterPro" id="IPR017923">
    <property type="entry name" value="TFIIS_N"/>
</dbReference>
<feature type="compositionally biased region" description="Basic and acidic residues" evidence="7">
    <location>
        <begin position="144"/>
        <end position="165"/>
    </location>
</feature>
<protein>
    <recommendedName>
        <fullName evidence="8">TFIIS N-terminal domain-containing protein</fullName>
    </recommendedName>
</protein>
<proteinExistence type="inferred from homology"/>
<accession>A0A3A3A8V4</accession>
<feature type="region of interest" description="Disordered" evidence="7">
    <location>
        <begin position="1"/>
        <end position="201"/>
    </location>
</feature>
<sequence>MSASPEHQPGSPAAPPSDHEDSKPTAAETVEEPQAEEPSAAEDYDEEPAAETGPAEDAAEAEAENPEAGGHVSDDESILSEVDEAQFEDFDPTTVDVEDRAPLAIDEDNLKLIGRHKRKRDEEGGEERPRRKKEGRREKKSRRIKDLEEGPERTQKRERKKREATPEDEELLDPATRRRRALDRVMDEALKKPTKRRARKQDGIDLEQMADAEIEDMRKRMTHAAQMDAINRREGRPAMHKLKMLPEVVSLLNRNQYVNSLVDPEINLLEAVKFFLEPLDDGSLPAYNIQRDLMTALAKLPINKEALIASGIGKVIVFYTKIKRAEPGIKRMAERLLAEWTRPILQRTDDYSKRVYEEVEYDPRKLPARMPSVAASAAEVRARELLPPRLANRARPETVHKSYTVVPRPMVVEESKYARPLGASGEDRFRKMKARQIAATKAGRK</sequence>
<keyword evidence="1" id="KW-0805">Transcription regulation</keyword>
<evidence type="ECO:0000256" key="4">
    <source>
        <dbReference type="ARBA" id="ARBA00037349"/>
    </source>
</evidence>
<comment type="caution">
    <text evidence="9">The sequence shown here is derived from an EMBL/GenBank/DDBJ whole genome shotgun (WGS) entry which is preliminary data.</text>
</comment>
<organism evidence="9 10">
    <name type="scientific">Aspergillus sclerotialis</name>
    <dbReference type="NCBI Taxonomy" id="2070753"/>
    <lineage>
        <taxon>Eukaryota</taxon>
        <taxon>Fungi</taxon>
        <taxon>Dikarya</taxon>
        <taxon>Ascomycota</taxon>
        <taxon>Pezizomycotina</taxon>
        <taxon>Eurotiomycetes</taxon>
        <taxon>Eurotiomycetidae</taxon>
        <taxon>Eurotiales</taxon>
        <taxon>Aspergillaceae</taxon>
        <taxon>Aspergillus</taxon>
        <taxon>Aspergillus subgen. Polypaecilum</taxon>
    </lineage>
</organism>
<feature type="compositionally biased region" description="Basic and acidic residues" evidence="7">
    <location>
        <begin position="182"/>
        <end position="191"/>
    </location>
</feature>
<evidence type="ECO:0000256" key="3">
    <source>
        <dbReference type="ARBA" id="ARBA00023242"/>
    </source>
</evidence>
<dbReference type="GO" id="GO:0016973">
    <property type="term" value="P:poly(A)+ mRNA export from nucleus"/>
    <property type="evidence" value="ECO:0007669"/>
    <property type="project" value="TreeGrafter"/>
</dbReference>
<dbReference type="OrthoDB" id="21124at2759"/>
<evidence type="ECO:0000256" key="7">
    <source>
        <dbReference type="SAM" id="MobiDB-lite"/>
    </source>
</evidence>
<dbReference type="FunFam" id="1.20.930.10:FF:000003">
    <property type="entry name" value="Putative Transcription factor IWS1"/>
    <property type="match status" value="1"/>
</dbReference>
<comment type="subcellular location">
    <subcellularLocation>
        <location evidence="6">Nucleus</location>
    </subcellularLocation>
</comment>
<comment type="function">
    <text evidence="4">Transcription factor involved in RNA polymerase II transcription regulation. May function in both SPT15/TBP post-recruitment and recruitment steps of transcription.</text>
</comment>
<evidence type="ECO:0000313" key="10">
    <source>
        <dbReference type="Proteomes" id="UP000266188"/>
    </source>
</evidence>
<reference evidence="10" key="1">
    <citation type="submission" date="2017-02" db="EMBL/GenBank/DDBJ databases">
        <authorList>
            <person name="Tafer H."/>
            <person name="Lopandic K."/>
        </authorList>
    </citation>
    <scope>NUCLEOTIDE SEQUENCE [LARGE SCALE GENOMIC DNA]</scope>
    <source>
        <strain evidence="10">CBS 366.77</strain>
    </source>
</reference>
<evidence type="ECO:0000256" key="1">
    <source>
        <dbReference type="ARBA" id="ARBA00023015"/>
    </source>
</evidence>
<evidence type="ECO:0000313" key="9">
    <source>
        <dbReference type="EMBL" id="RJE25791.1"/>
    </source>
</evidence>
<feature type="compositionally biased region" description="Basic residues" evidence="7">
    <location>
        <begin position="130"/>
        <end position="143"/>
    </location>
</feature>
<feature type="compositionally biased region" description="Acidic residues" evidence="7">
    <location>
        <begin position="29"/>
        <end position="49"/>
    </location>
</feature>
<dbReference type="InterPro" id="IPR051037">
    <property type="entry name" value="RNAPII_TF_IWS1"/>
</dbReference>
<evidence type="ECO:0000256" key="2">
    <source>
        <dbReference type="ARBA" id="ARBA00023163"/>
    </source>
</evidence>
<comment type="similarity">
    <text evidence="5">Belongs to the IWS1 family.</text>
</comment>
<dbReference type="Gene3D" id="1.20.930.10">
    <property type="entry name" value="Conserved domain common to transcription factors TFIIS, elongin A, CRSP70"/>
    <property type="match status" value="1"/>
</dbReference>
<evidence type="ECO:0000259" key="8">
    <source>
        <dbReference type="PROSITE" id="PS51319"/>
    </source>
</evidence>
<keyword evidence="10" id="KW-1185">Reference proteome</keyword>
<name>A0A3A3A8V4_9EURO</name>
<dbReference type="EMBL" id="MVGC01000038">
    <property type="protein sequence ID" value="RJE25791.1"/>
    <property type="molecule type" value="Genomic_DNA"/>
</dbReference>
<dbReference type="Pfam" id="PF08711">
    <property type="entry name" value="Med26"/>
    <property type="match status" value="1"/>
</dbReference>
<dbReference type="GO" id="GO:0005634">
    <property type="term" value="C:nucleus"/>
    <property type="evidence" value="ECO:0007669"/>
    <property type="project" value="UniProtKB-SubCell"/>
</dbReference>
<evidence type="ECO:0000256" key="5">
    <source>
        <dbReference type="ARBA" id="ARBA00037992"/>
    </source>
</evidence>
<keyword evidence="3 6" id="KW-0539">Nucleus</keyword>
<dbReference type="STRING" id="2070753.A0A3A3A8V4"/>